<name>A0A133KWH0_HEYCO</name>
<dbReference type="AlphaFoldDB" id="A0A133KWH0"/>
<comment type="caution">
    <text evidence="1">The sequence shown here is derived from an EMBL/GenBank/DDBJ whole genome shotgun (WGS) entry which is preliminary data.</text>
</comment>
<dbReference type="PATRIC" id="fig|1398.22.peg.1022"/>
<gene>
    <name evidence="1" type="ORF">HMPREF3213_01012</name>
</gene>
<accession>A0A133KWH0</accession>
<evidence type="ECO:0000313" key="1">
    <source>
        <dbReference type="EMBL" id="KWZ83954.1"/>
    </source>
</evidence>
<reference evidence="2" key="1">
    <citation type="submission" date="2016-01" db="EMBL/GenBank/DDBJ databases">
        <authorList>
            <person name="Mitreva M."/>
            <person name="Pepin K.H."/>
            <person name="Mihindukulasuriya K.A."/>
            <person name="Fulton R."/>
            <person name="Fronick C."/>
            <person name="O'Laughlin M."/>
            <person name="Miner T."/>
            <person name="Herter B."/>
            <person name="Rosa B.A."/>
            <person name="Cordes M."/>
            <person name="Tomlinson C."/>
            <person name="Wollam A."/>
            <person name="Palsikar V.B."/>
            <person name="Mardis E.R."/>
            <person name="Wilson R.K."/>
        </authorList>
    </citation>
    <scope>NUCLEOTIDE SEQUENCE [LARGE SCALE GENOMIC DNA]</scope>
    <source>
        <strain evidence="2">GED7749B</strain>
    </source>
</reference>
<dbReference type="Proteomes" id="UP000070376">
    <property type="component" value="Unassembled WGS sequence"/>
</dbReference>
<dbReference type="EMBL" id="LRPN01000033">
    <property type="protein sequence ID" value="KWZ83954.1"/>
    <property type="molecule type" value="Genomic_DNA"/>
</dbReference>
<evidence type="ECO:0000313" key="2">
    <source>
        <dbReference type="Proteomes" id="UP000070376"/>
    </source>
</evidence>
<organism evidence="1 2">
    <name type="scientific">Heyndrickxia coagulans</name>
    <name type="common">Weizmannia coagulans</name>
    <dbReference type="NCBI Taxonomy" id="1398"/>
    <lineage>
        <taxon>Bacteria</taxon>
        <taxon>Bacillati</taxon>
        <taxon>Bacillota</taxon>
        <taxon>Bacilli</taxon>
        <taxon>Bacillales</taxon>
        <taxon>Bacillaceae</taxon>
        <taxon>Heyndrickxia</taxon>
    </lineage>
</organism>
<dbReference type="RefSeq" id="WP_196491371.1">
    <property type="nucleotide sequence ID" value="NZ_KQ955811.1"/>
</dbReference>
<sequence>MRAADKNRTAGNALNQIYGVNFQDPGSAGQEAFNAESAIETGPSKGDLKLLKKKLGRS</sequence>
<proteinExistence type="predicted"/>
<protein>
    <submittedName>
        <fullName evidence="1">Uncharacterized protein</fullName>
    </submittedName>
</protein>